<feature type="domain" description="XdhC Rossmann" evidence="2">
    <location>
        <begin position="179"/>
        <end position="320"/>
    </location>
</feature>
<dbReference type="Pfam" id="PF13478">
    <property type="entry name" value="XdhC_C"/>
    <property type="match status" value="1"/>
</dbReference>
<dbReference type="Gene3D" id="3.40.50.720">
    <property type="entry name" value="NAD(P)-binding Rossmann-like Domain"/>
    <property type="match status" value="1"/>
</dbReference>
<accession>A0ABQ6H3R0</accession>
<dbReference type="Proteomes" id="UP001157133">
    <property type="component" value="Unassembled WGS sequence"/>
</dbReference>
<protein>
    <submittedName>
        <fullName evidence="3">Xanthine and CO dehydrogenase family maturation factor XdhC/CoxF family protein</fullName>
    </submittedName>
</protein>
<dbReference type="Pfam" id="PF02625">
    <property type="entry name" value="XdhC_CoxI"/>
    <property type="match status" value="1"/>
</dbReference>
<dbReference type="PANTHER" id="PTHR30388">
    <property type="entry name" value="ALDEHYDE OXIDOREDUCTASE MOLYBDENUM COFACTOR ASSEMBLY PROTEIN"/>
    <property type="match status" value="1"/>
</dbReference>
<evidence type="ECO:0000313" key="3">
    <source>
        <dbReference type="EMBL" id="GLX81481.1"/>
    </source>
</evidence>
<evidence type="ECO:0000259" key="2">
    <source>
        <dbReference type="Pfam" id="PF13478"/>
    </source>
</evidence>
<dbReference type="RefSeq" id="WP_284206815.1">
    <property type="nucleotide sequence ID" value="NZ_BSSU01000004.1"/>
</dbReference>
<dbReference type="InterPro" id="IPR027051">
    <property type="entry name" value="XdhC_Rossmann_dom"/>
</dbReference>
<name>A0ABQ6H3R0_9GAMM</name>
<organism evidence="3 4">
    <name type="scientific">Thalassotalea eurytherma</name>
    <dbReference type="NCBI Taxonomy" id="1144278"/>
    <lineage>
        <taxon>Bacteria</taxon>
        <taxon>Pseudomonadati</taxon>
        <taxon>Pseudomonadota</taxon>
        <taxon>Gammaproteobacteria</taxon>
        <taxon>Alteromonadales</taxon>
        <taxon>Colwelliaceae</taxon>
        <taxon>Thalassotalea</taxon>
    </lineage>
</organism>
<evidence type="ECO:0000259" key="1">
    <source>
        <dbReference type="Pfam" id="PF02625"/>
    </source>
</evidence>
<dbReference type="InterPro" id="IPR003777">
    <property type="entry name" value="XdhC_CoxI"/>
</dbReference>
<dbReference type="PANTHER" id="PTHR30388:SF4">
    <property type="entry name" value="MOLYBDENUM COFACTOR INSERTION CHAPERONE PAOD"/>
    <property type="match status" value="1"/>
</dbReference>
<feature type="domain" description="XdhC- CoxI" evidence="1">
    <location>
        <begin position="19"/>
        <end position="81"/>
    </location>
</feature>
<dbReference type="EMBL" id="BSSU01000004">
    <property type="protein sequence ID" value="GLX81481.1"/>
    <property type="molecule type" value="Genomic_DNA"/>
</dbReference>
<sequence length="341" mass="37641">MQNHVIHILRKWEPHKDSAQWVLGVIYKTEGSCYRKAGAMVMFNSLGQQLGLLSGGCLESDIKLNSQKVMQESKPRCLTYDDSDEDDISFKLGVGCGGVVHLVLLPVTKSNNYLLLDQLLSALEAGKSCTWQQEIAEQLNTYTNLSTHQHAEQPNSKASLEYNNDKVTLNVPITAPPHLLVVGGGLDAFHVTRLASQTGWQVSIWDPRPAQARRSDFPFVDEVISEKSPEYLALFITKHNVDAVIFMSHSKTIDAKALSYVYSTPVRYIGMLGPKHRKEEVLASAKVEINEQSKRIAGPVGLDIGGDLPEQIALSVLAECHAALFKRTAKSISNVLTMSED</sequence>
<keyword evidence="4" id="KW-1185">Reference proteome</keyword>
<proteinExistence type="predicted"/>
<comment type="caution">
    <text evidence="3">The sequence shown here is derived from an EMBL/GenBank/DDBJ whole genome shotgun (WGS) entry which is preliminary data.</text>
</comment>
<dbReference type="InterPro" id="IPR052698">
    <property type="entry name" value="MoCofactor_Util/Proc"/>
</dbReference>
<evidence type="ECO:0000313" key="4">
    <source>
        <dbReference type="Proteomes" id="UP001157133"/>
    </source>
</evidence>
<reference evidence="3 4" key="1">
    <citation type="submission" date="2023-03" db="EMBL/GenBank/DDBJ databases">
        <title>Draft genome sequence of Thalassotalea eurytherma JCM 18482T.</title>
        <authorList>
            <person name="Sawabe T."/>
        </authorList>
    </citation>
    <scope>NUCLEOTIDE SEQUENCE [LARGE SCALE GENOMIC DNA]</scope>
    <source>
        <strain evidence="3 4">JCM 18482</strain>
    </source>
</reference>
<gene>
    <name evidence="3" type="ORF">theurythT_09330</name>
</gene>